<evidence type="ECO:0000256" key="5">
    <source>
        <dbReference type="ARBA" id="ARBA00022475"/>
    </source>
</evidence>
<evidence type="ECO:0000256" key="6">
    <source>
        <dbReference type="ARBA" id="ARBA00022692"/>
    </source>
</evidence>
<feature type="domain" description="ABC3 transporter permease C-terminal" evidence="11">
    <location>
        <begin position="272"/>
        <end position="380"/>
    </location>
</feature>
<dbReference type="InterPro" id="IPR051125">
    <property type="entry name" value="ABC-4/HrtB_transporter"/>
</dbReference>
<keyword evidence="7 10" id="KW-1133">Transmembrane helix</keyword>
<dbReference type="PANTHER" id="PTHR43738:SF2">
    <property type="entry name" value="ABC TRANSPORTER PERMEASE"/>
    <property type="match status" value="1"/>
</dbReference>
<keyword evidence="5" id="KW-1003">Cell membrane</keyword>
<reference evidence="12" key="2">
    <citation type="submission" date="2020-09" db="EMBL/GenBank/DDBJ databases">
        <authorList>
            <person name="Sun Q."/>
            <person name="Ohkuma M."/>
        </authorList>
    </citation>
    <scope>NUCLEOTIDE SEQUENCE</scope>
    <source>
        <strain evidence="12">JCM 14719</strain>
    </source>
</reference>
<reference evidence="12" key="1">
    <citation type="journal article" date="2014" name="Int. J. Syst. Evol. Microbiol.">
        <title>Complete genome sequence of Corynebacterium casei LMG S-19264T (=DSM 44701T), isolated from a smear-ripened cheese.</title>
        <authorList>
            <consortium name="US DOE Joint Genome Institute (JGI-PGF)"/>
            <person name="Walter F."/>
            <person name="Albersmeier A."/>
            <person name="Kalinowski J."/>
            <person name="Ruckert C."/>
        </authorList>
    </citation>
    <scope>NUCLEOTIDE SEQUENCE</scope>
    <source>
        <strain evidence="12">JCM 14719</strain>
    </source>
</reference>
<comment type="subcellular location">
    <subcellularLocation>
        <location evidence="1">Cell membrane</location>
        <topology evidence="1">Multi-pass membrane protein</topology>
    </subcellularLocation>
</comment>
<dbReference type="Proteomes" id="UP000637720">
    <property type="component" value="Unassembled WGS sequence"/>
</dbReference>
<keyword evidence="8 10" id="KW-0472">Membrane</keyword>
<evidence type="ECO:0000313" key="12">
    <source>
        <dbReference type="EMBL" id="GGK01065.1"/>
    </source>
</evidence>
<evidence type="ECO:0000256" key="7">
    <source>
        <dbReference type="ARBA" id="ARBA00022989"/>
    </source>
</evidence>
<comment type="similarity">
    <text evidence="2">Belongs to the ABC-4 integral membrane protein family. HrtB subfamily.</text>
</comment>
<comment type="caution">
    <text evidence="12">The sequence shown here is derived from an EMBL/GenBank/DDBJ whole genome shotgun (WGS) entry which is preliminary data.</text>
</comment>
<evidence type="ECO:0000256" key="10">
    <source>
        <dbReference type="SAM" id="Phobius"/>
    </source>
</evidence>
<protein>
    <recommendedName>
        <fullName evidence="4">Putative hemin transport system permease protein HrtB</fullName>
    </recommendedName>
</protein>
<evidence type="ECO:0000256" key="3">
    <source>
        <dbReference type="ARBA" id="ARBA00011131"/>
    </source>
</evidence>
<comment type="subunit">
    <text evidence="3">The complex is composed of two ATP-binding proteins (HrtA), two transmembrane proteins (HrtB) and a solute-binding protein.</text>
</comment>
<dbReference type="Pfam" id="PF02687">
    <property type="entry name" value="FtsX"/>
    <property type="match status" value="1"/>
</dbReference>
<evidence type="ECO:0000256" key="4">
    <source>
        <dbReference type="ARBA" id="ARBA00016962"/>
    </source>
</evidence>
<comment type="function">
    <text evidence="9">Part of the ABC transporter complex hrt involved in hemin import. Responsible for the translocation of the substrate across the membrane.</text>
</comment>
<proteinExistence type="inferred from homology"/>
<dbReference type="AlphaFoldDB" id="A0A8J3B8I9"/>
<dbReference type="EMBL" id="BMOF01000025">
    <property type="protein sequence ID" value="GGK01065.1"/>
    <property type="molecule type" value="Genomic_DNA"/>
</dbReference>
<feature type="transmembrane region" description="Helical" evidence="10">
    <location>
        <begin position="268"/>
        <end position="293"/>
    </location>
</feature>
<evidence type="ECO:0000256" key="1">
    <source>
        <dbReference type="ARBA" id="ARBA00004651"/>
    </source>
</evidence>
<dbReference type="RefSeq" id="WP_188817330.1">
    <property type="nucleotide sequence ID" value="NZ_BMOF01000025.1"/>
</dbReference>
<evidence type="ECO:0000259" key="11">
    <source>
        <dbReference type="Pfam" id="PF02687"/>
    </source>
</evidence>
<dbReference type="PANTHER" id="PTHR43738">
    <property type="entry name" value="ABC TRANSPORTER, MEMBRANE PROTEIN"/>
    <property type="match status" value="1"/>
</dbReference>
<gene>
    <name evidence="12" type="ORF">GCM10007043_13930</name>
</gene>
<name>A0A8J3B8I9_9BACI</name>
<accession>A0A8J3B8I9</accession>
<keyword evidence="6 10" id="KW-0812">Transmembrane</keyword>
<feature type="transmembrane region" description="Helical" evidence="10">
    <location>
        <begin position="314"/>
        <end position="340"/>
    </location>
</feature>
<evidence type="ECO:0000256" key="9">
    <source>
        <dbReference type="ARBA" id="ARBA00024973"/>
    </source>
</evidence>
<feature type="transmembrane region" description="Helical" evidence="10">
    <location>
        <begin position="360"/>
        <end position="384"/>
    </location>
</feature>
<dbReference type="GO" id="GO:0005886">
    <property type="term" value="C:plasma membrane"/>
    <property type="evidence" value="ECO:0007669"/>
    <property type="project" value="UniProtKB-SubCell"/>
</dbReference>
<keyword evidence="13" id="KW-1185">Reference proteome</keyword>
<dbReference type="InterPro" id="IPR003838">
    <property type="entry name" value="ABC3_permease_C"/>
</dbReference>
<evidence type="ECO:0000256" key="8">
    <source>
        <dbReference type="ARBA" id="ARBA00023136"/>
    </source>
</evidence>
<evidence type="ECO:0000313" key="13">
    <source>
        <dbReference type="Proteomes" id="UP000637720"/>
    </source>
</evidence>
<sequence length="403" mass="42443">MKGLWGLVWRNVRRRASRARLLGSCAALTAGLLFASYFFLHSLTAGASVTAARLGADLLVVPKGLGPLAGDALIAGMPTDSYLPDRVVSRLARLPGVERVAPQLYLKTVSTVCCGTDGDFPVVAFDPQADFTLKPWMAALRDLGPEEVVIGAKAGGDRFLYHYDYGTVQERVLLFGRPFVVRNVLYPTGTGTDQTIFMRLDTARRLAAEGSSDLRVPADAVSVVHVQVAPGQAEAVKRAIEREVGGVDVVLGAALRETVRAHLVPVKALSFAIIAAALAMSVLLTMVAVSGLLSERRKEVAMLRAMGATRGMAIRLFLLETAFVTAVGAAAGALFVGSVLYDARAFLRELFGLPLLVPSWRSGLAMGAVAVAATAGAALGAALWPVRQALKAEPHTVLGDGTG</sequence>
<evidence type="ECO:0000256" key="2">
    <source>
        <dbReference type="ARBA" id="ARBA00008697"/>
    </source>
</evidence>
<organism evidence="12 13">
    <name type="scientific">Calditerricola satsumensis</name>
    <dbReference type="NCBI Taxonomy" id="373054"/>
    <lineage>
        <taxon>Bacteria</taxon>
        <taxon>Bacillati</taxon>
        <taxon>Bacillota</taxon>
        <taxon>Bacilli</taxon>
        <taxon>Bacillales</taxon>
        <taxon>Bacillaceae</taxon>
        <taxon>Calditerricola</taxon>
    </lineage>
</organism>